<name>A0A8J7G5C6_9FLAO</name>
<feature type="region of interest" description="Disordered" evidence="1">
    <location>
        <begin position="286"/>
        <end position="307"/>
    </location>
</feature>
<dbReference type="PROSITE" id="PS51724">
    <property type="entry name" value="SPOR"/>
    <property type="match status" value="1"/>
</dbReference>
<evidence type="ECO:0000256" key="2">
    <source>
        <dbReference type="SAM" id="Phobius"/>
    </source>
</evidence>
<dbReference type="Pfam" id="PF18175">
    <property type="entry name" value="HU-CCDC81_bac_2"/>
    <property type="match status" value="1"/>
</dbReference>
<dbReference type="InterPro" id="IPR007730">
    <property type="entry name" value="SPOR-like_dom"/>
</dbReference>
<protein>
    <submittedName>
        <fullName evidence="4">SPOR domain-containing protein</fullName>
    </submittedName>
</protein>
<dbReference type="Pfam" id="PF05036">
    <property type="entry name" value="SPOR"/>
    <property type="match status" value="1"/>
</dbReference>
<dbReference type="InterPro" id="IPR036680">
    <property type="entry name" value="SPOR-like_sf"/>
</dbReference>
<keyword evidence="2" id="KW-0472">Membrane</keyword>
<dbReference type="Pfam" id="PF18174">
    <property type="entry name" value="HU-CCDC81_bac_1"/>
    <property type="match status" value="1"/>
</dbReference>
<dbReference type="Gene3D" id="3.30.70.1070">
    <property type="entry name" value="Sporulation related repeat"/>
    <property type="match status" value="1"/>
</dbReference>
<evidence type="ECO:0000259" key="3">
    <source>
        <dbReference type="PROSITE" id="PS51724"/>
    </source>
</evidence>
<evidence type="ECO:0000256" key="1">
    <source>
        <dbReference type="SAM" id="MobiDB-lite"/>
    </source>
</evidence>
<dbReference type="Proteomes" id="UP000608754">
    <property type="component" value="Unassembled WGS sequence"/>
</dbReference>
<feature type="transmembrane region" description="Helical" evidence="2">
    <location>
        <begin position="155"/>
        <end position="175"/>
    </location>
</feature>
<organism evidence="4 5">
    <name type="scientific">Faecalibacter rhinopitheci</name>
    <dbReference type="NCBI Taxonomy" id="2779678"/>
    <lineage>
        <taxon>Bacteria</taxon>
        <taxon>Pseudomonadati</taxon>
        <taxon>Bacteroidota</taxon>
        <taxon>Flavobacteriia</taxon>
        <taxon>Flavobacteriales</taxon>
        <taxon>Weeksellaceae</taxon>
        <taxon>Faecalibacter</taxon>
    </lineage>
</organism>
<keyword evidence="2" id="KW-0812">Transmembrane</keyword>
<proteinExistence type="predicted"/>
<comment type="caution">
    <text evidence="4">The sequence shown here is derived from an EMBL/GenBank/DDBJ whole genome shotgun (WGS) entry which is preliminary data.</text>
</comment>
<dbReference type="GO" id="GO:0042834">
    <property type="term" value="F:peptidoglycan binding"/>
    <property type="evidence" value="ECO:0007669"/>
    <property type="project" value="InterPro"/>
</dbReference>
<dbReference type="AlphaFoldDB" id="A0A8J7G5C6"/>
<gene>
    <name evidence="4" type="ORF">IM532_05610</name>
</gene>
<accession>A0A8J7G5C6</accession>
<reference evidence="4" key="1">
    <citation type="submission" date="2020-10" db="EMBL/GenBank/DDBJ databases">
        <authorList>
            <person name="Lu T."/>
            <person name="Wang Q."/>
            <person name="Han X."/>
        </authorList>
    </citation>
    <scope>NUCLEOTIDE SEQUENCE</scope>
    <source>
        <strain evidence="4">WQ 117</strain>
    </source>
</reference>
<dbReference type="InterPro" id="IPR040495">
    <property type="entry name" value="HU-CCDC81_bac_1"/>
</dbReference>
<keyword evidence="5" id="KW-1185">Reference proteome</keyword>
<dbReference type="EMBL" id="JADGIK010000003">
    <property type="protein sequence ID" value="MBF0596927.1"/>
    <property type="molecule type" value="Genomic_DNA"/>
</dbReference>
<dbReference type="RefSeq" id="WP_194182479.1">
    <property type="nucleotide sequence ID" value="NZ_JADGIK010000003.1"/>
</dbReference>
<evidence type="ECO:0000313" key="4">
    <source>
        <dbReference type="EMBL" id="MBF0596927.1"/>
    </source>
</evidence>
<evidence type="ECO:0000313" key="5">
    <source>
        <dbReference type="Proteomes" id="UP000608754"/>
    </source>
</evidence>
<sequence>MRLEKYIDQLLFQHDCVIVPKFGAFISHPTSATINAEDASITPPHHAISFNSALTTNDGIIEQAYEIGEAIDREEASLLLEDDVNNWKTRIENGENIHLKKVGFLKKDQDGNLKFEPHTTLNLLPDAFGLTTIHPNLILPIEPEEKNITEAKKNWSSILAVASVIPIIVGGYFYFNTPQPVQKFVDHQWSGIVIPAIKEAAPNLLNSNQINKADTLKDVIHNLPTTIVDPLEYVQTGTSISLPAQEHIDSAGNSIVSKYEITVVEEKQLNDTEKEVKAIIRNSTNDTKEVAANSPKKEDKNSINNSDKKVDEVVKTDTNPKKFQVIAASLRRADDAARMLRSLENEGHKNASVVYVKGRFYYVNFDSFDTMDKASTFLNQLHSKHPDAWIREHK</sequence>
<keyword evidence="2" id="KW-1133">Transmembrane helix</keyword>
<dbReference type="SUPFAM" id="SSF110997">
    <property type="entry name" value="Sporulation related repeat"/>
    <property type="match status" value="1"/>
</dbReference>
<feature type="domain" description="SPOR" evidence="3">
    <location>
        <begin position="317"/>
        <end position="393"/>
    </location>
</feature>
<feature type="compositionally biased region" description="Basic and acidic residues" evidence="1">
    <location>
        <begin position="295"/>
        <end position="307"/>
    </location>
</feature>
<dbReference type="InterPro" id="IPR041268">
    <property type="entry name" value="HU-CCDC81_bac_2"/>
</dbReference>